<keyword evidence="1" id="KW-0677">Repeat</keyword>
<feature type="domain" description="Fibronectin type-III" evidence="4">
    <location>
        <begin position="686"/>
        <end position="786"/>
    </location>
</feature>
<dbReference type="EMBL" id="CASHTH010002924">
    <property type="protein sequence ID" value="CAI8037320.1"/>
    <property type="molecule type" value="Genomic_DNA"/>
</dbReference>
<dbReference type="Proteomes" id="UP001174909">
    <property type="component" value="Unassembled WGS sequence"/>
</dbReference>
<proteinExistence type="predicted"/>
<dbReference type="SMART" id="SM00060">
    <property type="entry name" value="FN3"/>
    <property type="match status" value="3"/>
</dbReference>
<dbReference type="InterPro" id="IPR050964">
    <property type="entry name" value="Striated_Muscle_Regulatory"/>
</dbReference>
<comment type="caution">
    <text evidence="5">The sequence shown here is derived from an EMBL/GenBank/DDBJ whole genome shotgun (WGS) entry which is preliminary data.</text>
</comment>
<reference evidence="5" key="1">
    <citation type="submission" date="2023-03" db="EMBL/GenBank/DDBJ databases">
        <authorList>
            <person name="Steffen K."/>
            <person name="Cardenas P."/>
        </authorList>
    </citation>
    <scope>NUCLEOTIDE SEQUENCE</scope>
</reference>
<dbReference type="InterPro" id="IPR036116">
    <property type="entry name" value="FN3_sf"/>
</dbReference>
<feature type="domain" description="Fibronectin type-III" evidence="4">
    <location>
        <begin position="1183"/>
        <end position="1281"/>
    </location>
</feature>
<dbReference type="CDD" id="cd00063">
    <property type="entry name" value="FN3"/>
    <property type="match status" value="3"/>
</dbReference>
<keyword evidence="2" id="KW-0812">Transmembrane</keyword>
<name>A0AA35SWB1_GEOBA</name>
<evidence type="ECO:0000256" key="1">
    <source>
        <dbReference type="ARBA" id="ARBA00022737"/>
    </source>
</evidence>
<protein>
    <recommendedName>
        <fullName evidence="4">Fibronectin type-III domain-containing protein</fullName>
    </recommendedName>
</protein>
<evidence type="ECO:0000259" key="4">
    <source>
        <dbReference type="PROSITE" id="PS50853"/>
    </source>
</evidence>
<dbReference type="SUPFAM" id="SSF49265">
    <property type="entry name" value="Fibronectin type III"/>
    <property type="match status" value="3"/>
</dbReference>
<gene>
    <name evidence="5" type="ORF">GBAR_LOCUS20857</name>
</gene>
<dbReference type="PANTHER" id="PTHR13817">
    <property type="entry name" value="TITIN"/>
    <property type="match status" value="1"/>
</dbReference>
<feature type="domain" description="Fibronectin type-III" evidence="4">
    <location>
        <begin position="149"/>
        <end position="249"/>
    </location>
</feature>
<dbReference type="Gene3D" id="2.60.40.10">
    <property type="entry name" value="Immunoglobulins"/>
    <property type="match status" value="3"/>
</dbReference>
<evidence type="ECO:0000313" key="5">
    <source>
        <dbReference type="EMBL" id="CAI8037320.1"/>
    </source>
</evidence>
<feature type="chain" id="PRO_5041329483" description="Fibronectin type-III domain-containing protein" evidence="3">
    <location>
        <begin position="24"/>
        <end position="1634"/>
    </location>
</feature>
<accession>A0AA35SWB1</accession>
<dbReference type="PROSITE" id="PS50853">
    <property type="entry name" value="FN3"/>
    <property type="match status" value="3"/>
</dbReference>
<keyword evidence="3" id="KW-0732">Signal</keyword>
<evidence type="ECO:0000256" key="2">
    <source>
        <dbReference type="SAM" id="Phobius"/>
    </source>
</evidence>
<feature type="transmembrane region" description="Helical" evidence="2">
    <location>
        <begin position="1513"/>
        <end position="1539"/>
    </location>
</feature>
<dbReference type="PANTHER" id="PTHR13817:SF166">
    <property type="entry name" value="NEURONAL IGCAM-RELATED"/>
    <property type="match status" value="1"/>
</dbReference>
<feature type="signal peptide" evidence="3">
    <location>
        <begin position="1"/>
        <end position="23"/>
    </location>
</feature>
<dbReference type="InterPro" id="IPR013783">
    <property type="entry name" value="Ig-like_fold"/>
</dbReference>
<keyword evidence="6" id="KW-1185">Reference proteome</keyword>
<organism evidence="5 6">
    <name type="scientific">Geodia barretti</name>
    <name type="common">Barrett's horny sponge</name>
    <dbReference type="NCBI Taxonomy" id="519541"/>
    <lineage>
        <taxon>Eukaryota</taxon>
        <taxon>Metazoa</taxon>
        <taxon>Porifera</taxon>
        <taxon>Demospongiae</taxon>
        <taxon>Heteroscleromorpha</taxon>
        <taxon>Tetractinellida</taxon>
        <taxon>Astrophorina</taxon>
        <taxon>Geodiidae</taxon>
        <taxon>Geodia</taxon>
    </lineage>
</organism>
<keyword evidence="2" id="KW-0472">Membrane</keyword>
<keyword evidence="2" id="KW-1133">Transmembrane helix</keyword>
<evidence type="ECO:0000313" key="6">
    <source>
        <dbReference type="Proteomes" id="UP001174909"/>
    </source>
</evidence>
<sequence>MREIPLLWLGIAITVVVIVTAEAQVSVVASFNDPRCDGQMVCPNDPLLFTCTVTESTAPAARVTLSSGERVQVTSTNMTEVVGATPLPDGVTVQSHNAVVDGGLVNYTLTLAIERASLLGGNPVICDANTLSPLTDEASCPIATDPPGPPESLSQVVSANTETSAVVQWGSPAMTGGNGVSIREYVVTVDVGMTQTVSHDDSGDVFTATITVPQLNTSYSVSVTAINSCGLSSQPATTTVFIEARVPPQPTVQSLVMYCDVPLSGGRPVVINWMEGEREEGVVYPGEEMATVDLTPGGTICSLLSTPNTSCTAAITSDCNNYSISITLSNDIGSSQPVSIIFNSAPVEVEEGESPAGGPAVVVSLNPLCRSVPYTVGLSFGVRENSGETCLPQQNVTANILPGTPVILPINVTTLPLVDGQQYCFTVPQLNIEGVGVVIGSCGTWFAIRRGGERGERKKKKKEELVAAIYEEPVHSVETAIPLSENQAYGQTLGIYIQDTRYKRLFQYYPRGVVGCGVTACDSHHPVEDSGVYVCSASGVQGTVTLSVMETESVVTAEAQVSVVASFNDPRCDGQMVCPNDPLLFTCTVTESTAPAARVTLSSGERVQVTSTNMVEVVGATPLRDGVMVVSHNAIVIGGLFVNYRLTLAIERASLLGGNPVICDANTLSPLTDNASCPIATDPPGPPESLGQVVSANTETSAVVQWGSPAMTGGNGVSIREYVVTVDVGMTQTVSHDDSGDVFTATITVPQLNTSYSVSVTAINSCGLSSQPATTTVFIEARVPPQPTVQSLVMYCDVPLSGGRPVVLNWTEGEREVGVVYPGEEMATVDLTPGGTICSLLSTPHTSCTATITNDCSNYNFSVTLSNDIGSAQPISIIFNSAPVEVEEEESPAGGPAVVVSLNPLCRSVPYTVGLSFGVRENSGETCLPQQNVTTNILPGTPVILPINVTTLPLADGQQYCFTVPQLNIEGDLPTTSTSTCTDTREEKESISTGVAVAITLTISVLVFIPVGVVIGSCGTWLAIRRGGERGEKKKKKKREELVAAIYEEPVHSVETAIPLSENQAYGQRRRLGTVRPVSVALGSNATFYCTVLHAEELKWRINNLDIPLNEESLWEIAARPGNGFFRGEFWSNSTVIEASLLVFASVSNNRSVNISCSAFGGYEYPLEISPNVQLSVFGLPLAPGQLEVVGDTPYELRFRWSPPFTLRGEIVSYSLLVLNLNTSMNHTLGPLSETSYTHQVSETQALACHLFRFSVFSLNEVGPSVNSSSAPPILHPTVPEIVEITHTAVTFTNGLTIELQLKIPHMCSPAALTLYAELEGEKSGSVSCTVEEISGGSATVAAGECGVRKNEKYSLALRAENQFGLSSSSESVTIYTTHVQWGSAQELANGSVLLKCGFAEGSRATGCQLTIILGHTGRVRIVIQLHRKNSSLLEVWELYKGPLAWGLHPSLLVSDIEEDGPDATIELKGDISLLTTTVSSLGAPSPSDSVKAITPTVKQTEPIDNGSGVPSLLVVVIGVLAAAILILIITTLSLILCLRKWGRKRRVVRRRPQAGHTYEDVDVANHWYKMDKLGDHTPSVDVGVVNPVPFSPTYQQPVLGTEADAYEVMKPSAPVMMTGLTTNDNVCYSCNGH</sequence>
<dbReference type="InterPro" id="IPR003961">
    <property type="entry name" value="FN3_dom"/>
</dbReference>
<evidence type="ECO:0000256" key="3">
    <source>
        <dbReference type="SAM" id="SignalP"/>
    </source>
</evidence>